<dbReference type="EMBL" id="JACJTE010000050">
    <property type="protein sequence ID" value="MBD2564436.1"/>
    <property type="molecule type" value="Genomic_DNA"/>
</dbReference>
<accession>A0ABR8F3B3</accession>
<gene>
    <name evidence="1" type="ORF">H6G95_28285</name>
</gene>
<evidence type="ECO:0000313" key="2">
    <source>
        <dbReference type="Proteomes" id="UP000604661"/>
    </source>
</evidence>
<sequence>MYLYLHHGNKFWSYDNEKYFRQNRCYHSNQSCVGVAFATLGVGSTLKTKQADCYKLGLSSQSLPNLLNVYSSPTSSVNWWGYHSTSLVRHQHYTMCQFKGRNAGYMHELKYNATIPQV</sequence>
<evidence type="ECO:0000313" key="1">
    <source>
        <dbReference type="EMBL" id="MBD2564436.1"/>
    </source>
</evidence>
<comment type="caution">
    <text evidence="1">The sequence shown here is derived from an EMBL/GenBank/DDBJ whole genome shotgun (WGS) entry which is preliminary data.</text>
</comment>
<reference evidence="1 2" key="1">
    <citation type="journal article" date="2020" name="ISME J.">
        <title>Comparative genomics reveals insights into cyanobacterial evolution and habitat adaptation.</title>
        <authorList>
            <person name="Chen M.Y."/>
            <person name="Teng W.K."/>
            <person name="Zhao L."/>
            <person name="Hu C.X."/>
            <person name="Zhou Y.K."/>
            <person name="Han B.P."/>
            <person name="Song L.R."/>
            <person name="Shu W.S."/>
        </authorList>
    </citation>
    <scope>NUCLEOTIDE SEQUENCE [LARGE SCALE GENOMIC DNA]</scope>
    <source>
        <strain evidence="1 2">FACHB-391</strain>
    </source>
</reference>
<keyword evidence="2" id="KW-1185">Reference proteome</keyword>
<dbReference type="Proteomes" id="UP000604661">
    <property type="component" value="Unassembled WGS sequence"/>
</dbReference>
<name>A0ABR8F3B3_NOSLI</name>
<protein>
    <submittedName>
        <fullName evidence="1">Uncharacterized protein</fullName>
    </submittedName>
</protein>
<proteinExistence type="predicted"/>
<organism evidence="1 2">
    <name type="scientific">Nostoc linckia FACHB-391</name>
    <dbReference type="NCBI Taxonomy" id="2692906"/>
    <lineage>
        <taxon>Bacteria</taxon>
        <taxon>Bacillati</taxon>
        <taxon>Cyanobacteriota</taxon>
        <taxon>Cyanophyceae</taxon>
        <taxon>Nostocales</taxon>
        <taxon>Nostocaceae</taxon>
        <taxon>Nostoc</taxon>
    </lineage>
</organism>